<comment type="caution">
    <text evidence="6">The sequence shown here is derived from an EMBL/GenBank/DDBJ whole genome shotgun (WGS) entry which is preliminary data.</text>
</comment>
<organism evidence="6 7">
    <name type="scientific">Amycolatopsis bullii</name>
    <dbReference type="NCBI Taxonomy" id="941987"/>
    <lineage>
        <taxon>Bacteria</taxon>
        <taxon>Bacillati</taxon>
        <taxon>Actinomycetota</taxon>
        <taxon>Actinomycetes</taxon>
        <taxon>Pseudonocardiales</taxon>
        <taxon>Pseudonocardiaceae</taxon>
        <taxon>Amycolatopsis</taxon>
    </lineage>
</organism>
<accession>A0ABQ3K314</accession>
<dbReference type="InterPro" id="IPR013783">
    <property type="entry name" value="Ig-like_fold"/>
</dbReference>
<dbReference type="Gene3D" id="2.60.40.10">
    <property type="entry name" value="Immunoglobulins"/>
    <property type="match status" value="1"/>
</dbReference>
<evidence type="ECO:0000313" key="6">
    <source>
        <dbReference type="EMBL" id="GHG00073.1"/>
    </source>
</evidence>
<comment type="subcellular location">
    <subcellularLocation>
        <location evidence="1">Secreted</location>
    </subcellularLocation>
</comment>
<evidence type="ECO:0000256" key="3">
    <source>
        <dbReference type="ARBA" id="ARBA00022729"/>
    </source>
</evidence>
<proteinExistence type="predicted"/>
<keyword evidence="2" id="KW-0964">Secreted</keyword>
<evidence type="ECO:0000256" key="4">
    <source>
        <dbReference type="SAM" id="SignalP"/>
    </source>
</evidence>
<keyword evidence="7" id="KW-1185">Reference proteome</keyword>
<dbReference type="InterPro" id="IPR033764">
    <property type="entry name" value="Sdr_B"/>
</dbReference>
<feature type="domain" description="SD-repeat containing protein B" evidence="5">
    <location>
        <begin position="164"/>
        <end position="230"/>
    </location>
</feature>
<gene>
    <name evidence="6" type="ORF">GCM10017567_13560</name>
</gene>
<feature type="signal peptide" evidence="4">
    <location>
        <begin position="1"/>
        <end position="30"/>
    </location>
</feature>
<sequence length="255" mass="26672">MLTFAEAGRPLLAAAVCSAALLAGALPAVAADGQPNVHVVSTRFDKLSYQPGDAATVTYKFANWGPVDAVKVVNDSGGNGDPWELEVTDWAGVGYDQEGITIPAGQTVTVVLRGTVPAAAANVGRVTIAYGFTAQNGDSDPQDNVGSARASVPGLTGEMVGVSYYDQNGNNRKDPGEGLKGVKITVVGLVDIDRRATTRTDRNGDFRFTGLPVGEYEVRVTPPAGWWLTYGSGVGTAEVRSTEYGELILEVEPQP</sequence>
<keyword evidence="3 4" id="KW-0732">Signal</keyword>
<evidence type="ECO:0000256" key="1">
    <source>
        <dbReference type="ARBA" id="ARBA00004613"/>
    </source>
</evidence>
<evidence type="ECO:0000259" key="5">
    <source>
        <dbReference type="Pfam" id="PF17210"/>
    </source>
</evidence>
<dbReference type="Proteomes" id="UP000649955">
    <property type="component" value="Unassembled WGS sequence"/>
</dbReference>
<name>A0ABQ3K314_9PSEU</name>
<dbReference type="EMBL" id="BNAW01000004">
    <property type="protein sequence ID" value="GHG00073.1"/>
    <property type="molecule type" value="Genomic_DNA"/>
</dbReference>
<evidence type="ECO:0000256" key="2">
    <source>
        <dbReference type="ARBA" id="ARBA00022525"/>
    </source>
</evidence>
<evidence type="ECO:0000313" key="7">
    <source>
        <dbReference type="Proteomes" id="UP000649955"/>
    </source>
</evidence>
<dbReference type="SUPFAM" id="SSF117074">
    <property type="entry name" value="Hypothetical protein PA1324"/>
    <property type="match status" value="1"/>
</dbReference>
<reference evidence="7" key="1">
    <citation type="journal article" date="2019" name="Int. J. Syst. Evol. Microbiol.">
        <title>The Global Catalogue of Microorganisms (GCM) 10K type strain sequencing project: providing services to taxonomists for standard genome sequencing and annotation.</title>
        <authorList>
            <consortium name="The Broad Institute Genomics Platform"/>
            <consortium name="The Broad Institute Genome Sequencing Center for Infectious Disease"/>
            <person name="Wu L."/>
            <person name="Ma J."/>
        </authorList>
    </citation>
    <scope>NUCLEOTIDE SEQUENCE [LARGE SCALE GENOMIC DNA]</scope>
    <source>
        <strain evidence="7">CGMCC 4.7680</strain>
    </source>
</reference>
<feature type="chain" id="PRO_5047363618" description="SD-repeat containing protein B domain-containing protein" evidence="4">
    <location>
        <begin position="31"/>
        <end position="255"/>
    </location>
</feature>
<protein>
    <recommendedName>
        <fullName evidence="5">SD-repeat containing protein B domain-containing protein</fullName>
    </recommendedName>
</protein>
<dbReference type="Pfam" id="PF17210">
    <property type="entry name" value="SdrD_B"/>
    <property type="match status" value="1"/>
</dbReference>